<sequence length="533" mass="58536">MWKKIAKLDSSDKPPPSWRAAQSKSLRSDAVDSRWNEIREGLGEDFTDRKGFDTVRELIGPSDFAWLDPNEEVKLRHQITDLLGAMSTSPVPSLERRRSIFLLAYNEKLDPTPSFGFVDFMRQLLLAREALLRIRRDNTRWYGGITCRVLFDMIAADLWAEKMHSSTPGEGYRASPSVMHQQLDAIILFVDRMKWPFGSEVHAEVARIRDSLDGDGIPSCDISLMDWAAGLILPGATFPVSIVTAMYGLSPTLRAQMPRQTVQARQGNYGVVYPQASYWHYRSVVGKVLAPLSLLSESDGGSRVHCLGAWVGPCLPPVLPECTYGLLIAISAHSPPYADMEAGDKGEHDHNPLVTTDSSTGWTLPSTPPAISQASDTDAVTLQTIRLSKAPAASTKAEDARPYTVRLDFRLHRPRTFTTFTMYTNSVFIAAPACRGTHRVDPDRGSQYTFRVRSIEALAQVARKGDAIGGTAILVIDATGGAQSEVFARAWCCHTGTNAVVWKNREGEGRCCFKCALMVASAKGLGTGVVIAC</sequence>
<organism evidence="2 3">
    <name type="scientific">Aspergillus pseudoustus</name>
    <dbReference type="NCBI Taxonomy" id="1810923"/>
    <lineage>
        <taxon>Eukaryota</taxon>
        <taxon>Fungi</taxon>
        <taxon>Dikarya</taxon>
        <taxon>Ascomycota</taxon>
        <taxon>Pezizomycotina</taxon>
        <taxon>Eurotiomycetes</taxon>
        <taxon>Eurotiomycetidae</taxon>
        <taxon>Eurotiales</taxon>
        <taxon>Aspergillaceae</taxon>
        <taxon>Aspergillus</taxon>
        <taxon>Aspergillus subgen. Nidulantes</taxon>
    </lineage>
</organism>
<gene>
    <name evidence="2" type="ORF">BJY01DRAFT_225150</name>
</gene>
<name>A0ABR4J0E4_9EURO</name>
<feature type="compositionally biased region" description="Basic and acidic residues" evidence="1">
    <location>
        <begin position="1"/>
        <end position="12"/>
    </location>
</feature>
<reference evidence="2 3" key="1">
    <citation type="submission" date="2024-07" db="EMBL/GenBank/DDBJ databases">
        <title>Section-level genome sequencing and comparative genomics of Aspergillus sections Usti and Cavernicolus.</title>
        <authorList>
            <consortium name="Lawrence Berkeley National Laboratory"/>
            <person name="Nybo J.L."/>
            <person name="Vesth T.C."/>
            <person name="Theobald S."/>
            <person name="Frisvad J.C."/>
            <person name="Larsen T.O."/>
            <person name="Kjaerboelling I."/>
            <person name="Rothschild-Mancinelli K."/>
            <person name="Lyhne E.K."/>
            <person name="Kogle M.E."/>
            <person name="Barry K."/>
            <person name="Clum A."/>
            <person name="Na H."/>
            <person name="Ledsgaard L."/>
            <person name="Lin J."/>
            <person name="Lipzen A."/>
            <person name="Kuo A."/>
            <person name="Riley R."/>
            <person name="Mondo S."/>
            <person name="Labutti K."/>
            <person name="Haridas S."/>
            <person name="Pangalinan J."/>
            <person name="Salamov A.A."/>
            <person name="Simmons B.A."/>
            <person name="Magnuson J.K."/>
            <person name="Chen J."/>
            <person name="Drula E."/>
            <person name="Henrissat B."/>
            <person name="Wiebenga A."/>
            <person name="Lubbers R.J."/>
            <person name="Gomes A.C."/>
            <person name="Makela M.R."/>
            <person name="Stajich J."/>
            <person name="Grigoriev I.V."/>
            <person name="Mortensen U.H."/>
            <person name="De Vries R.P."/>
            <person name="Baker S.E."/>
            <person name="Andersen M.R."/>
        </authorList>
    </citation>
    <scope>NUCLEOTIDE SEQUENCE [LARGE SCALE GENOMIC DNA]</scope>
    <source>
        <strain evidence="2 3">CBS 123904</strain>
    </source>
</reference>
<evidence type="ECO:0000313" key="2">
    <source>
        <dbReference type="EMBL" id="KAL2833511.1"/>
    </source>
</evidence>
<feature type="region of interest" description="Disordered" evidence="1">
    <location>
        <begin position="1"/>
        <end position="25"/>
    </location>
</feature>
<comment type="caution">
    <text evidence="2">The sequence shown here is derived from an EMBL/GenBank/DDBJ whole genome shotgun (WGS) entry which is preliminary data.</text>
</comment>
<keyword evidence="3" id="KW-1185">Reference proteome</keyword>
<dbReference type="PANTHER" id="PTHR42345:SF2">
    <property type="entry name" value="HELICASE-LIKE PROTEIN"/>
    <property type="match status" value="1"/>
</dbReference>
<dbReference type="PANTHER" id="PTHR42345">
    <property type="entry name" value="TPR_REGION DOMAIN-CONTAINING PROTEIN"/>
    <property type="match status" value="1"/>
</dbReference>
<accession>A0ABR4J0E4</accession>
<dbReference type="Proteomes" id="UP001610446">
    <property type="component" value="Unassembled WGS sequence"/>
</dbReference>
<proteinExistence type="predicted"/>
<evidence type="ECO:0000313" key="3">
    <source>
        <dbReference type="Proteomes" id="UP001610446"/>
    </source>
</evidence>
<evidence type="ECO:0000256" key="1">
    <source>
        <dbReference type="SAM" id="MobiDB-lite"/>
    </source>
</evidence>
<dbReference type="EMBL" id="JBFXLU010000242">
    <property type="protein sequence ID" value="KAL2833511.1"/>
    <property type="molecule type" value="Genomic_DNA"/>
</dbReference>
<protein>
    <submittedName>
        <fullName evidence="2">Uncharacterized protein</fullName>
    </submittedName>
</protein>